<evidence type="ECO:0000256" key="1">
    <source>
        <dbReference type="SAM" id="Phobius"/>
    </source>
</evidence>
<evidence type="ECO:0000313" key="2">
    <source>
        <dbReference type="EMBL" id="SFI51816.1"/>
    </source>
</evidence>
<name>A0A1I3IV65_9RHOB</name>
<feature type="transmembrane region" description="Helical" evidence="1">
    <location>
        <begin position="79"/>
        <end position="101"/>
    </location>
</feature>
<proteinExistence type="predicted"/>
<evidence type="ECO:0000313" key="3">
    <source>
        <dbReference type="Proteomes" id="UP000199110"/>
    </source>
</evidence>
<keyword evidence="1" id="KW-0472">Membrane</keyword>
<keyword evidence="1" id="KW-1133">Transmembrane helix</keyword>
<dbReference type="Proteomes" id="UP000199110">
    <property type="component" value="Unassembled WGS sequence"/>
</dbReference>
<protein>
    <submittedName>
        <fullName evidence="2">Uncharacterized protein</fullName>
    </submittedName>
</protein>
<dbReference type="AlphaFoldDB" id="A0A1I3IV65"/>
<accession>A0A1I3IV65</accession>
<keyword evidence="3" id="KW-1185">Reference proteome</keyword>
<organism evidence="2 3">
    <name type="scientific">Jannaschia pohangensis</name>
    <dbReference type="NCBI Taxonomy" id="390807"/>
    <lineage>
        <taxon>Bacteria</taxon>
        <taxon>Pseudomonadati</taxon>
        <taxon>Pseudomonadota</taxon>
        <taxon>Alphaproteobacteria</taxon>
        <taxon>Rhodobacterales</taxon>
        <taxon>Roseobacteraceae</taxon>
        <taxon>Jannaschia</taxon>
    </lineage>
</organism>
<gene>
    <name evidence="2" type="ORF">SAMN04488095_1110</name>
</gene>
<keyword evidence="1" id="KW-0812">Transmembrane</keyword>
<dbReference type="EMBL" id="FORA01000001">
    <property type="protein sequence ID" value="SFI51816.1"/>
    <property type="molecule type" value="Genomic_DNA"/>
</dbReference>
<reference evidence="2 3" key="1">
    <citation type="submission" date="2016-10" db="EMBL/GenBank/DDBJ databases">
        <authorList>
            <person name="de Groot N.N."/>
        </authorList>
    </citation>
    <scope>NUCLEOTIDE SEQUENCE [LARGE SCALE GENOMIC DNA]</scope>
    <source>
        <strain evidence="2 3">DSM 19073</strain>
    </source>
</reference>
<sequence>MVCVAGGAGKGNGPFEDFGQSVEPSFGDGTHQGILVWKVAVGRARRNPKIAGGLAHGKLGERTTISGSNRIGNKGFLEISVVMGVAVFSLVHGVVVISVYMRRKAA</sequence>